<proteinExistence type="predicted"/>
<feature type="active site" description="Nucleophile" evidence="2">
    <location>
        <position position="46"/>
    </location>
</feature>
<dbReference type="Proteomes" id="UP001159405">
    <property type="component" value="Unassembled WGS sequence"/>
</dbReference>
<evidence type="ECO:0000256" key="2">
    <source>
        <dbReference type="PROSITE-ProRule" id="PRU01161"/>
    </source>
</evidence>
<dbReference type="Pfam" id="PF01734">
    <property type="entry name" value="Patatin"/>
    <property type="match status" value="2"/>
</dbReference>
<keyword evidence="2" id="KW-0378">Hydrolase</keyword>
<evidence type="ECO:0000313" key="4">
    <source>
        <dbReference type="EMBL" id="CAH3132521.1"/>
    </source>
</evidence>
<dbReference type="EMBL" id="CALNXK010000051">
    <property type="protein sequence ID" value="CAH3132521.1"/>
    <property type="molecule type" value="Genomic_DNA"/>
</dbReference>
<keyword evidence="2" id="KW-0442">Lipid degradation</keyword>
<keyword evidence="5" id="KW-1185">Reference proteome</keyword>
<feature type="domain" description="PNPLA" evidence="3">
    <location>
        <begin position="9"/>
        <end position="178"/>
    </location>
</feature>
<evidence type="ECO:0000313" key="5">
    <source>
        <dbReference type="Proteomes" id="UP001159405"/>
    </source>
</evidence>
<gene>
    <name evidence="4" type="ORF">PLOB_00035950</name>
</gene>
<keyword evidence="1 2" id="KW-0443">Lipid metabolism</keyword>
<evidence type="ECO:0000256" key="1">
    <source>
        <dbReference type="ARBA" id="ARBA00023098"/>
    </source>
</evidence>
<sequence>MTEEQDLNLTFSGCGFLGIYHLGVVSCLKENAPALLKRVKCYGGASAGSFAAIALLLDLNVSDSAEFVIRLAKRAHSLTLGPLHPSFNVVRTLRRSFERILPENAHELASGRLHISLTRVSDLKNVIVSEFFSKEDLVEALLASSYVPFYSGILPARFRGRYYVDGGISDNLPQHFKEGETITVSPFSGESDICPKDGSSNDAHIDFHNTSMQFTLQNLYRCSRAFFPPKQEALFDMCKHGYRDTLRFLKEHYPDMLKDGIVRKPSMSQYLPTSWSKSGRCHNYSSSSMSAYSTCSSGEGEVFSSSSSESEENETEIIEEEGESKLTLILHHTSEAINEAELWSCYFIRRVFWVFKLAAKPCVISLKQISHLAHIIVESLPKVEKTGNQFLDDLLAMIYMVIHTYQDKHQVHMLVKCSLSNSSLFVSFIDGSGVSTAEESTPSSGYAGCPAGYPQALQAFNERSTHAIATLTSDEDSDIEVLVGSFSMSFDDATQILLERAMKLQGDIIAEGESDDGFISLVSESLGRWEDEGGACSKVLSPVDDYVVLDGYETDVDSELTMEDTQDLNLTFSGCGFLGIYHIGVMACLKENAVDFLKRVKCFGGASAGAFAAIGLVVDLDISEVTESVIRLSKRAKSFSLGPLHPSFQIVKTVRRAFEKMLPDNAHEIASGKVHISLTRVPDLQNVIVSKFFSKEDLIEALVATSFVPLYSGILPAVFRGKYYVDGAISDNLPQHFKEGETITVSPFSGESDICPRDTSSNDVHIELKNTSMQFTLHNFYRFSCALFPPHEDAMSDICRQGYRDTLRFLKEHYPDTLTKVTLRSPSTSLSLPPTKLSSSFGHCTCCGHGSSGTMGSQEALVCSFCGNGLREQVSSPTEEVEEGESKLSRVLCEARNNALKERELWSCIVIRRSIHLVKVLSKPCVITVQQFLTMLKIFLELLAKMEGKTRNAHLDKVLSVLNMMMHTYRDKHEVEHWRTSRFAITETSLKGEGSKSVKSTYDCIQAIPAPQSTDKYENGCSTENDAQDIGVNQDCTNDARVLLNNDLVRFQLQECLQECVAGSFMCLENDDDLTSAHITEDLFEKGDGPADHTPCCKPVRVDLVDTDIAEANSNEEYAFIFSQ</sequence>
<reference evidence="4 5" key="1">
    <citation type="submission" date="2022-05" db="EMBL/GenBank/DDBJ databases">
        <authorList>
            <consortium name="Genoscope - CEA"/>
            <person name="William W."/>
        </authorList>
    </citation>
    <scope>NUCLEOTIDE SEQUENCE [LARGE SCALE GENOMIC DNA]</scope>
</reference>
<organism evidence="4 5">
    <name type="scientific">Porites lobata</name>
    <dbReference type="NCBI Taxonomy" id="104759"/>
    <lineage>
        <taxon>Eukaryota</taxon>
        <taxon>Metazoa</taxon>
        <taxon>Cnidaria</taxon>
        <taxon>Anthozoa</taxon>
        <taxon>Hexacorallia</taxon>
        <taxon>Scleractinia</taxon>
        <taxon>Fungiina</taxon>
        <taxon>Poritidae</taxon>
        <taxon>Porites</taxon>
    </lineage>
</organism>
<dbReference type="PROSITE" id="PS51635">
    <property type="entry name" value="PNPLA"/>
    <property type="match status" value="2"/>
</dbReference>
<accession>A0ABN8P3L1</accession>
<dbReference type="Gene3D" id="3.40.1090.10">
    <property type="entry name" value="Cytosolic phospholipase A2 catalytic domain"/>
    <property type="match status" value="4"/>
</dbReference>
<feature type="short sequence motif" description="GXSXG" evidence="2">
    <location>
        <begin position="44"/>
        <end position="48"/>
    </location>
</feature>
<dbReference type="CDD" id="cd07204">
    <property type="entry name" value="Pat_PNPLA_like"/>
    <property type="match status" value="1"/>
</dbReference>
<dbReference type="PANTHER" id="PTHR12406:SF41">
    <property type="entry name" value="BRUMMER, ISOFORM B-RELATED"/>
    <property type="match status" value="1"/>
</dbReference>
<dbReference type="InterPro" id="IPR016035">
    <property type="entry name" value="Acyl_Trfase/lysoPLipase"/>
</dbReference>
<feature type="short sequence motif" description="GXGXXG" evidence="2">
    <location>
        <begin position="574"/>
        <end position="579"/>
    </location>
</feature>
<feature type="active site" description="Proton acceptor" evidence="2">
    <location>
        <position position="726"/>
    </location>
</feature>
<protein>
    <recommendedName>
        <fullName evidence="3">PNPLA domain-containing protein</fullName>
    </recommendedName>
</protein>
<name>A0ABN8P3L1_9CNID</name>
<dbReference type="InterPro" id="IPR033562">
    <property type="entry name" value="PLPL"/>
</dbReference>
<dbReference type="SUPFAM" id="SSF52151">
    <property type="entry name" value="FabD/lysophospholipase-like"/>
    <property type="match status" value="2"/>
</dbReference>
<feature type="short sequence motif" description="DGA/G" evidence="2">
    <location>
        <begin position="726"/>
        <end position="728"/>
    </location>
</feature>
<feature type="active site" description="Nucleophile" evidence="2">
    <location>
        <position position="607"/>
    </location>
</feature>
<feature type="domain" description="PNPLA" evidence="3">
    <location>
        <begin position="570"/>
        <end position="739"/>
    </location>
</feature>
<feature type="short sequence motif" description="DGA/G" evidence="2">
    <location>
        <begin position="165"/>
        <end position="167"/>
    </location>
</feature>
<dbReference type="InterPro" id="IPR002641">
    <property type="entry name" value="PNPLA_dom"/>
</dbReference>
<feature type="active site" description="Proton acceptor" evidence="2">
    <location>
        <position position="165"/>
    </location>
</feature>
<comment type="caution">
    <text evidence="4">The sequence shown here is derived from an EMBL/GenBank/DDBJ whole genome shotgun (WGS) entry which is preliminary data.</text>
</comment>
<feature type="short sequence motif" description="GXSXG" evidence="2">
    <location>
        <begin position="605"/>
        <end position="609"/>
    </location>
</feature>
<dbReference type="PANTHER" id="PTHR12406">
    <property type="entry name" value="CALCIUM-INDEPENDENT PHOSPHOLIPASE A2 IPLA2 -RELATED"/>
    <property type="match status" value="1"/>
</dbReference>
<feature type="short sequence motif" description="GXGXXG" evidence="2">
    <location>
        <begin position="13"/>
        <end position="18"/>
    </location>
</feature>
<evidence type="ECO:0000259" key="3">
    <source>
        <dbReference type="PROSITE" id="PS51635"/>
    </source>
</evidence>